<dbReference type="Pfam" id="PF06742">
    <property type="entry name" value="DUF1214"/>
    <property type="match status" value="1"/>
</dbReference>
<dbReference type="InterPro" id="IPR010621">
    <property type="entry name" value="DUF1214"/>
</dbReference>
<dbReference type="Proteomes" id="UP000033101">
    <property type="component" value="Chromosome"/>
</dbReference>
<proteinExistence type="predicted"/>
<feature type="domain" description="DUF1254" evidence="2">
    <location>
        <begin position="234"/>
        <end position="366"/>
    </location>
</feature>
<dbReference type="KEGG" id="mhor:MSHOH_1659"/>
<dbReference type="OrthoDB" id="181739at2157"/>
<dbReference type="InterPro" id="IPR010679">
    <property type="entry name" value="DUF1254"/>
</dbReference>
<dbReference type="Gene3D" id="2.60.120.600">
    <property type="entry name" value="Domain of unknown function DUF1214, C-terminal domain"/>
    <property type="match status" value="1"/>
</dbReference>
<dbReference type="Pfam" id="PF06863">
    <property type="entry name" value="DUF1254"/>
    <property type="match status" value="1"/>
</dbReference>
<feature type="domain" description="DUF1214" evidence="1">
    <location>
        <begin position="505"/>
        <end position="613"/>
    </location>
</feature>
<dbReference type="GeneID" id="24830871"/>
<accession>A0A0E3SDF0</accession>
<keyword evidence="4" id="KW-1185">Reference proteome</keyword>
<dbReference type="AlphaFoldDB" id="A0A0E3SDF0"/>
<evidence type="ECO:0000259" key="2">
    <source>
        <dbReference type="Pfam" id="PF06863"/>
    </source>
</evidence>
<dbReference type="HOGENOM" id="CLU_430623_0_0_2"/>
<dbReference type="PANTHER" id="PTHR36509">
    <property type="entry name" value="BLL3101 PROTEIN"/>
    <property type="match status" value="1"/>
</dbReference>
<evidence type="ECO:0000313" key="4">
    <source>
        <dbReference type="Proteomes" id="UP000033101"/>
    </source>
</evidence>
<dbReference type="PANTHER" id="PTHR36509:SF2">
    <property type="entry name" value="BLL3101 PROTEIN"/>
    <property type="match status" value="1"/>
</dbReference>
<evidence type="ECO:0000259" key="1">
    <source>
        <dbReference type="Pfam" id="PF06742"/>
    </source>
</evidence>
<dbReference type="PATRIC" id="fig|1434110.4.peg.2091"/>
<dbReference type="InterPro" id="IPR037049">
    <property type="entry name" value="DUF1214_C_sf"/>
</dbReference>
<organism evidence="3 4">
    <name type="scientific">Methanosarcina horonobensis HB-1 = JCM 15518</name>
    <dbReference type="NCBI Taxonomy" id="1434110"/>
    <lineage>
        <taxon>Archaea</taxon>
        <taxon>Methanobacteriati</taxon>
        <taxon>Methanobacteriota</taxon>
        <taxon>Stenosarchaea group</taxon>
        <taxon>Methanomicrobia</taxon>
        <taxon>Methanosarcinales</taxon>
        <taxon>Methanosarcinaceae</taxon>
        <taxon>Methanosarcina</taxon>
    </lineage>
</organism>
<protein>
    <submittedName>
        <fullName evidence="3">Putative exported protein</fullName>
    </submittedName>
</protein>
<evidence type="ECO:0000313" key="3">
    <source>
        <dbReference type="EMBL" id="AKB78142.1"/>
    </source>
</evidence>
<dbReference type="STRING" id="1434110.MSHOH_1659"/>
<dbReference type="InterPro" id="IPR037050">
    <property type="entry name" value="DUF1254_sf"/>
</dbReference>
<sequence>MVENPTTEVSKANMLLSEKQQLVAGVFASKTAADAAMEKIKSLSSQLQMMNASNILVLAKNDKGKVDTSIIDIGSTSGVNIAALAERIAGNLIAVADKPVGSPTELNVQATHLGHALNPGAVAIGLFMDPQYAGKIEDGIRKTGAQVLTVEDLKRIGAGSGAAEGTNDLAVKAAEVPHAEPQTATLVFDWQEEYAYSLGLQAFIYGFPYVYNALTRYKWTNIPQDPKRVPYAPVNHFWHADELMDATYRDGGCPNNDTLYSLAWVDLSKEPVILTVPEIPADRYWTFELMSFTSDNFAYVGQRVGSRAGNYALIGPGWHGNLPEDVTAVTPSSPTSWILILGRTLADGIDDLPAVHALQAQYRLTPLSFWGKPEAKLPESRDVYKPVVAPAGTEDPLGPWKTLNAMLAENPPAAHHEVLLKQFASIGIGPDMDVEQQPEVVKKALQRVLGIGIPLLRQQFMSGVWAKFVNGWRYPPSNMGRFGDELLKRAADQSLAGIAANDPVEAVYLVNLTDNFGEPLTGAHRYEITFTKGYEPPVDAFWSMTVYGNDYNLIPNQINRYSIGDRTPGVKKNADGGTTFYFQNGSPGPDKESNWLPTGSEAWFIILRMYIPHAEVINAEWKCPPITKVD</sequence>
<reference evidence="3 4" key="1">
    <citation type="submission" date="2014-07" db="EMBL/GenBank/DDBJ databases">
        <title>Methanogenic archaea and the global carbon cycle.</title>
        <authorList>
            <person name="Henriksen J.R."/>
            <person name="Luke J."/>
            <person name="Reinhart S."/>
            <person name="Benedict M.N."/>
            <person name="Youngblut N.D."/>
            <person name="Metcalf M.E."/>
            <person name="Whitaker R.J."/>
            <person name="Metcalf W.W."/>
        </authorList>
    </citation>
    <scope>NUCLEOTIDE SEQUENCE [LARGE SCALE GENOMIC DNA]</scope>
    <source>
        <strain evidence="3 4">HB-1</strain>
    </source>
</reference>
<dbReference type="Gene3D" id="2.60.40.1610">
    <property type="entry name" value="Domain of unknown function DUF1254"/>
    <property type="match status" value="1"/>
</dbReference>
<dbReference type="EMBL" id="CP009516">
    <property type="protein sequence ID" value="AKB78142.1"/>
    <property type="molecule type" value="Genomic_DNA"/>
</dbReference>
<dbReference type="RefSeq" id="WP_052730780.1">
    <property type="nucleotide sequence ID" value="NZ_CP009516.1"/>
</dbReference>
<gene>
    <name evidence="3" type="ORF">MSHOH_1659</name>
</gene>
<name>A0A0E3SDF0_9EURY</name>
<dbReference type="SUPFAM" id="SSF160935">
    <property type="entry name" value="VPA0735-like"/>
    <property type="match status" value="1"/>
</dbReference>